<evidence type="ECO:0000256" key="2">
    <source>
        <dbReference type="ARBA" id="ARBA00011881"/>
    </source>
</evidence>
<dbReference type="PROSITE" id="PS01162">
    <property type="entry name" value="QOR_ZETA_CRYSTAL"/>
    <property type="match status" value="1"/>
</dbReference>
<dbReference type="InterPro" id="IPR036291">
    <property type="entry name" value="NAD(P)-bd_dom_sf"/>
</dbReference>
<accession>A0A3N6LYS0</accession>
<evidence type="ECO:0000256" key="5">
    <source>
        <dbReference type="ARBA" id="ARBA00022884"/>
    </source>
</evidence>
<dbReference type="InterPro" id="IPR020843">
    <property type="entry name" value="ER"/>
</dbReference>
<evidence type="ECO:0000256" key="4">
    <source>
        <dbReference type="ARBA" id="ARBA00022857"/>
    </source>
</evidence>
<evidence type="ECO:0000256" key="1">
    <source>
        <dbReference type="ARBA" id="ARBA00004496"/>
    </source>
</evidence>
<dbReference type="EMBL" id="REFY01000005">
    <property type="protein sequence ID" value="RQG87823.1"/>
    <property type="molecule type" value="Genomic_DNA"/>
</dbReference>
<dbReference type="Gene3D" id="3.90.180.10">
    <property type="entry name" value="Medium-chain alcohol dehydrogenases, catalytic domain"/>
    <property type="match status" value="1"/>
</dbReference>
<dbReference type="InterPro" id="IPR011032">
    <property type="entry name" value="GroES-like_sf"/>
</dbReference>
<dbReference type="RefSeq" id="WP_124179024.1">
    <property type="nucleotide sequence ID" value="NZ_REFY01000005.1"/>
</dbReference>
<keyword evidence="8" id="KW-1185">Reference proteome</keyword>
<dbReference type="GO" id="GO:0003723">
    <property type="term" value="F:RNA binding"/>
    <property type="evidence" value="ECO:0007669"/>
    <property type="project" value="UniProtKB-KW"/>
</dbReference>
<reference evidence="7 8" key="1">
    <citation type="submission" date="2018-10" db="EMBL/GenBank/DDBJ databases">
        <title>Natrarchaeobius chitinivorans gen. nov., sp. nov., and Natrarchaeobius haloalkaliphilus sp. nov., alkaliphilic, chitin-utilizing haloarchaea from hypersaline alkaline lakes.</title>
        <authorList>
            <person name="Sorokin D.Y."/>
            <person name="Elcheninov A.G."/>
            <person name="Kostrikina N.A."/>
            <person name="Bale N.J."/>
            <person name="Sinninghe Damste J.S."/>
            <person name="Khijniak T.V."/>
            <person name="Kublanov I.V."/>
            <person name="Toshchakov S.V."/>
        </authorList>
    </citation>
    <scope>NUCLEOTIDE SEQUENCE [LARGE SCALE GENOMIC DNA]</scope>
    <source>
        <strain evidence="7 8">AArcht-Sl</strain>
    </source>
</reference>
<dbReference type="Pfam" id="PF13602">
    <property type="entry name" value="ADH_zinc_N_2"/>
    <property type="match status" value="1"/>
</dbReference>
<organism evidence="7 8">
    <name type="scientific">Natrarchaeobius halalkaliphilus</name>
    <dbReference type="NCBI Taxonomy" id="1679091"/>
    <lineage>
        <taxon>Archaea</taxon>
        <taxon>Methanobacteriati</taxon>
        <taxon>Methanobacteriota</taxon>
        <taxon>Stenosarchaea group</taxon>
        <taxon>Halobacteria</taxon>
        <taxon>Halobacteriales</taxon>
        <taxon>Natrialbaceae</taxon>
        <taxon>Natrarchaeobius</taxon>
    </lineage>
</organism>
<dbReference type="GO" id="GO:0044281">
    <property type="term" value="P:small molecule metabolic process"/>
    <property type="evidence" value="ECO:0007669"/>
    <property type="project" value="UniProtKB-ARBA"/>
</dbReference>
<feature type="domain" description="Enoyl reductase (ER)" evidence="6">
    <location>
        <begin position="10"/>
        <end position="316"/>
    </location>
</feature>
<dbReference type="OrthoDB" id="146629at2157"/>
<gene>
    <name evidence="7" type="ORF">EA462_13210</name>
</gene>
<dbReference type="GO" id="GO:0005737">
    <property type="term" value="C:cytoplasm"/>
    <property type="evidence" value="ECO:0007669"/>
    <property type="project" value="UniProtKB-SubCell"/>
</dbReference>
<dbReference type="AlphaFoldDB" id="A0A3N6LYS0"/>
<evidence type="ECO:0000256" key="3">
    <source>
        <dbReference type="ARBA" id="ARBA00022490"/>
    </source>
</evidence>
<dbReference type="CDD" id="cd08253">
    <property type="entry name" value="zeta_crystallin"/>
    <property type="match status" value="1"/>
</dbReference>
<dbReference type="Proteomes" id="UP000273828">
    <property type="component" value="Unassembled WGS sequence"/>
</dbReference>
<keyword evidence="4" id="KW-0521">NADP</keyword>
<keyword evidence="5" id="KW-0694">RNA-binding</keyword>
<evidence type="ECO:0000259" key="6">
    <source>
        <dbReference type="SMART" id="SM00829"/>
    </source>
</evidence>
<comment type="caution">
    <text evidence="7">The sequence shown here is derived from an EMBL/GenBank/DDBJ whole genome shotgun (WGS) entry which is preliminary data.</text>
</comment>
<dbReference type="InterPro" id="IPR051603">
    <property type="entry name" value="Zinc-ADH_QOR/CCCR"/>
</dbReference>
<dbReference type="GO" id="GO:0008270">
    <property type="term" value="F:zinc ion binding"/>
    <property type="evidence" value="ECO:0007669"/>
    <property type="project" value="InterPro"/>
</dbReference>
<dbReference type="GO" id="GO:0043168">
    <property type="term" value="F:anion binding"/>
    <property type="evidence" value="ECO:0007669"/>
    <property type="project" value="UniProtKB-ARBA"/>
</dbReference>
<dbReference type="Pfam" id="PF08240">
    <property type="entry name" value="ADH_N"/>
    <property type="match status" value="1"/>
</dbReference>
<comment type="subunit">
    <text evidence="2">Homotetramer.</text>
</comment>
<dbReference type="PANTHER" id="PTHR44154:SF1">
    <property type="entry name" value="QUINONE OXIDOREDUCTASE"/>
    <property type="match status" value="1"/>
</dbReference>
<dbReference type="Gene3D" id="3.40.50.720">
    <property type="entry name" value="NAD(P)-binding Rossmann-like Domain"/>
    <property type="match status" value="1"/>
</dbReference>
<dbReference type="InterPro" id="IPR002364">
    <property type="entry name" value="Quin_OxRdtase/zeta-crystal_CS"/>
</dbReference>
<name>A0A3N6LYS0_9EURY</name>
<dbReference type="GO" id="GO:0030554">
    <property type="term" value="F:adenyl nucleotide binding"/>
    <property type="evidence" value="ECO:0007669"/>
    <property type="project" value="UniProtKB-ARBA"/>
</dbReference>
<dbReference type="SUPFAM" id="SSF51735">
    <property type="entry name" value="NAD(P)-binding Rossmann-fold domains"/>
    <property type="match status" value="1"/>
</dbReference>
<sequence length="318" mass="33320">MRANRYREYGEPNVLQVEDIEQPEPDRGEVVVAIEAAGVNPLDTKLRSGAYEWATPPMTPGADFAGVVTSVGPGVTDFAEDDRVFGTGLGIGRQGSCAEYVCASLEHVAQLPDNVSFEEGAALALVGVTSWEGMVEKAGLKAGDRCLVHGGSGGVGHVAVQVAKAAGASVTATASPQYHDQVEKLGADTVLDYSRDDLADAIASAGSPDVIMDHRINENIDLNTQVAAQGAQIVAISGTDIELSYSNSGMARGKMQTLHHFAMPQMSTFAPALERVATLAGNGQVSPVIERTYGLDEVAQAHEDVVEESFLGKLVVTP</sequence>
<evidence type="ECO:0000313" key="7">
    <source>
        <dbReference type="EMBL" id="RQG87823.1"/>
    </source>
</evidence>
<protein>
    <submittedName>
        <fullName evidence="7">NADPH:quinone reductase</fullName>
    </submittedName>
</protein>
<comment type="subcellular location">
    <subcellularLocation>
        <location evidence="1">Cytoplasm</location>
    </subcellularLocation>
</comment>
<dbReference type="SUPFAM" id="SSF50129">
    <property type="entry name" value="GroES-like"/>
    <property type="match status" value="1"/>
</dbReference>
<proteinExistence type="predicted"/>
<dbReference type="SMART" id="SM00829">
    <property type="entry name" value="PKS_ER"/>
    <property type="match status" value="1"/>
</dbReference>
<dbReference type="InterPro" id="IPR013154">
    <property type="entry name" value="ADH-like_N"/>
</dbReference>
<evidence type="ECO:0000313" key="8">
    <source>
        <dbReference type="Proteomes" id="UP000273828"/>
    </source>
</evidence>
<keyword evidence="3" id="KW-0963">Cytoplasm</keyword>
<dbReference type="PANTHER" id="PTHR44154">
    <property type="entry name" value="QUINONE OXIDOREDUCTASE"/>
    <property type="match status" value="1"/>
</dbReference>
<dbReference type="GO" id="GO:0016616">
    <property type="term" value="F:oxidoreductase activity, acting on the CH-OH group of donors, NAD or NADP as acceptor"/>
    <property type="evidence" value="ECO:0007669"/>
    <property type="project" value="UniProtKB-ARBA"/>
</dbReference>